<protein>
    <recommendedName>
        <fullName evidence="4">Ferritin-like domain-containing protein</fullName>
    </recommendedName>
</protein>
<comment type="caution">
    <text evidence="2">The sequence shown here is derived from an EMBL/GenBank/DDBJ whole genome shotgun (WGS) entry which is preliminary data.</text>
</comment>
<dbReference type="PROSITE" id="PS51257">
    <property type="entry name" value="PROKAR_LIPOPROTEIN"/>
    <property type="match status" value="1"/>
</dbReference>
<dbReference type="InterPro" id="IPR009078">
    <property type="entry name" value="Ferritin-like_SF"/>
</dbReference>
<keyword evidence="3" id="KW-1185">Reference proteome</keyword>
<dbReference type="InterPro" id="IPR006311">
    <property type="entry name" value="TAT_signal"/>
</dbReference>
<evidence type="ECO:0000313" key="3">
    <source>
        <dbReference type="Proteomes" id="UP000805614"/>
    </source>
</evidence>
<dbReference type="SUPFAM" id="SSF47240">
    <property type="entry name" value="Ferritin-like"/>
    <property type="match status" value="1"/>
</dbReference>
<gene>
    <name evidence="2" type="ORF">HKK74_01075</name>
</gene>
<accession>A0ABR7LH42</accession>
<feature type="region of interest" description="Disordered" evidence="1">
    <location>
        <begin position="91"/>
        <end position="118"/>
    </location>
</feature>
<evidence type="ECO:0000256" key="1">
    <source>
        <dbReference type="SAM" id="MobiDB-lite"/>
    </source>
</evidence>
<dbReference type="RefSeq" id="WP_187241014.1">
    <property type="nucleotide sequence ID" value="NZ_BAAAOK010000011.1"/>
</dbReference>
<dbReference type="Proteomes" id="UP000805614">
    <property type="component" value="Unassembled WGS sequence"/>
</dbReference>
<dbReference type="PROSITE" id="PS51318">
    <property type="entry name" value="TAT"/>
    <property type="match status" value="1"/>
</dbReference>
<reference evidence="2 3" key="1">
    <citation type="submission" date="2020-06" db="EMBL/GenBank/DDBJ databases">
        <title>Actinomadura xiongansis sp. nov., isolated from soil of Baiyangdian.</title>
        <authorList>
            <person name="Zhang X."/>
        </authorList>
    </citation>
    <scope>NUCLEOTIDE SEQUENCE [LARGE SCALE GENOMIC DNA]</scope>
    <source>
        <strain evidence="2 3">HBUM206468</strain>
    </source>
</reference>
<sequence length="169" mass="17788">MSRTGMDRRALLHGAGALSLPLILGGCSKERLRELKPHPDVAVLATAIAAEEHLIALYEAVKATHAQLGRRLDPPLAHHRDHLSALRRHYRGGTASKSPGGPPSVAPPAARSAPPGEPTQALATLRFAERQAAAARVRDVEHVQPGFAQLLASIGACEAGHAMALSRAQ</sequence>
<dbReference type="EMBL" id="JABVEC010000001">
    <property type="protein sequence ID" value="MBC6464096.1"/>
    <property type="molecule type" value="Genomic_DNA"/>
</dbReference>
<organism evidence="2 3">
    <name type="scientific">Actinomadura alba</name>
    <dbReference type="NCBI Taxonomy" id="406431"/>
    <lineage>
        <taxon>Bacteria</taxon>
        <taxon>Bacillati</taxon>
        <taxon>Actinomycetota</taxon>
        <taxon>Actinomycetes</taxon>
        <taxon>Streptosporangiales</taxon>
        <taxon>Thermomonosporaceae</taxon>
        <taxon>Actinomadura</taxon>
    </lineage>
</organism>
<evidence type="ECO:0008006" key="4">
    <source>
        <dbReference type="Google" id="ProtNLM"/>
    </source>
</evidence>
<name>A0ABR7LH42_9ACTN</name>
<evidence type="ECO:0000313" key="2">
    <source>
        <dbReference type="EMBL" id="MBC6464096.1"/>
    </source>
</evidence>
<proteinExistence type="predicted"/>